<dbReference type="KEGG" id="pxu:106120709"/>
<evidence type="ECO:0000256" key="1">
    <source>
        <dbReference type="SAM" id="MobiDB-lite"/>
    </source>
</evidence>
<gene>
    <name evidence="3" type="primary">LOC106120709</name>
</gene>
<dbReference type="InterPro" id="IPR003111">
    <property type="entry name" value="Lon_prtase_N"/>
</dbReference>
<dbReference type="RefSeq" id="XP_013171538.1">
    <property type="nucleotide sequence ID" value="XM_013316084.1"/>
</dbReference>
<dbReference type="InterPro" id="IPR015947">
    <property type="entry name" value="PUA-like_sf"/>
</dbReference>
<feature type="compositionally biased region" description="Acidic residues" evidence="1">
    <location>
        <begin position="1"/>
        <end position="21"/>
    </location>
</feature>
<reference evidence="3" key="1">
    <citation type="submission" date="2025-08" db="UniProtKB">
        <authorList>
            <consortium name="RefSeq"/>
        </authorList>
    </citation>
    <scope>IDENTIFICATION</scope>
</reference>
<protein>
    <submittedName>
        <fullName evidence="3">Protein cereblon homolog isoform X1</fullName>
    </submittedName>
</protein>
<dbReference type="FunFam" id="2.170.150.20:FF:000007">
    <property type="entry name" value="Protein cereblon"/>
    <property type="match status" value="1"/>
</dbReference>
<dbReference type="Proteomes" id="UP000694872">
    <property type="component" value="Unplaced"/>
</dbReference>
<dbReference type="Gene3D" id="2.170.150.20">
    <property type="entry name" value="Peptide methionine sulfoxide reductase"/>
    <property type="match status" value="1"/>
</dbReference>
<feature type="region of interest" description="Disordered" evidence="1">
    <location>
        <begin position="1"/>
        <end position="29"/>
    </location>
</feature>
<dbReference type="SUPFAM" id="SSF88697">
    <property type="entry name" value="PUA domain-like"/>
    <property type="match status" value="1"/>
</dbReference>
<evidence type="ECO:0000313" key="3">
    <source>
        <dbReference type="RefSeq" id="XP_013171538.1"/>
    </source>
</evidence>
<dbReference type="AlphaFoldDB" id="A0AAJ6ZFJ6"/>
<dbReference type="InterPro" id="IPR046336">
    <property type="entry name" value="Lon_prtase_N_sf"/>
</dbReference>
<name>A0AAJ6ZFJ6_PAPXU</name>
<sequence length="430" mass="47574">MDDYLLNDGDSESDGESEEELNMQSSEGQARVVMTRTAAPVKKQHFDKSLAASHSYMGGGLVPLRGRSVLEPGWQGRLPVAAHSGAVFPGETVPMLMPDYDDAILLFEAIQRDKLFGLLCPDETGGMVSGYGVVCEVYEAGTAGAGEARGNTALSFKARARHRFRLLHPPDHPAPLHSYTRMRFAEVRVLPELEPAEPLRLARLASLDALRAPRPAPPFAPDLRHSPVARRVRGMDAALTPWPRFVHELLEYRRVRDQLHAHFSSLDLGPLPEEAVALSFWVASNLTLSARDRHALFAVDDVLLRLRLELRFIGRKSALCCAACGAEIARRDDVLPMSSEGVHSNYTNSGGYMHDIVTVSRARGVVPSGRRSAEFSWFPGYAWTIIVCGACRTHLGWQFDALSRSLRPEYFFGLCRNYVQPRADAEPDCV</sequence>
<dbReference type="InterPro" id="IPR034750">
    <property type="entry name" value="CULT"/>
</dbReference>
<dbReference type="Gene3D" id="2.30.130.40">
    <property type="entry name" value="LON domain-like"/>
    <property type="match status" value="1"/>
</dbReference>
<proteinExistence type="predicted"/>
<dbReference type="SMART" id="SM00464">
    <property type="entry name" value="LON"/>
    <property type="match status" value="1"/>
</dbReference>
<dbReference type="PROSITE" id="PS51788">
    <property type="entry name" value="CULT"/>
    <property type="match status" value="1"/>
</dbReference>
<dbReference type="CDD" id="cd15777">
    <property type="entry name" value="CRBN_C_like"/>
    <property type="match status" value="1"/>
</dbReference>
<accession>A0AAJ6ZFJ6</accession>
<dbReference type="GeneID" id="106120709"/>
<dbReference type="Gene3D" id="1.20.58.1480">
    <property type="match status" value="1"/>
</dbReference>
<evidence type="ECO:0000259" key="2">
    <source>
        <dbReference type="PROSITE" id="PS51788"/>
    </source>
</evidence>
<feature type="domain" description="CULT" evidence="2">
    <location>
        <begin position="316"/>
        <end position="423"/>
    </location>
</feature>
<organism evidence="3">
    <name type="scientific">Papilio xuthus</name>
    <name type="common">Asian swallowtail butterfly</name>
    <dbReference type="NCBI Taxonomy" id="66420"/>
    <lineage>
        <taxon>Eukaryota</taxon>
        <taxon>Metazoa</taxon>
        <taxon>Ecdysozoa</taxon>
        <taxon>Arthropoda</taxon>
        <taxon>Hexapoda</taxon>
        <taxon>Insecta</taxon>
        <taxon>Pterygota</taxon>
        <taxon>Neoptera</taxon>
        <taxon>Endopterygota</taxon>
        <taxon>Lepidoptera</taxon>
        <taxon>Glossata</taxon>
        <taxon>Ditrysia</taxon>
        <taxon>Papilionoidea</taxon>
        <taxon>Papilionidae</taxon>
        <taxon>Papilioninae</taxon>
        <taxon>Papilio</taxon>
    </lineage>
</organism>